<dbReference type="InterPro" id="IPR048960">
    <property type="entry name" value="POLQ-like_helical"/>
</dbReference>
<protein>
    <submittedName>
        <fullName evidence="3">Uncharacterized protein</fullName>
    </submittedName>
</protein>
<evidence type="ECO:0000313" key="4">
    <source>
        <dbReference type="Proteomes" id="UP000616885"/>
    </source>
</evidence>
<evidence type="ECO:0000313" key="3">
    <source>
        <dbReference type="EMBL" id="KAF9751963.1"/>
    </source>
</evidence>
<dbReference type="Pfam" id="PF25453">
    <property type="entry name" value="DUF7898"/>
    <property type="match status" value="1"/>
</dbReference>
<dbReference type="FunFam" id="1.10.3380.20:FF:000005">
    <property type="entry name" value="DNA-directed DNA polymerase theta, putative"/>
    <property type="match status" value="1"/>
</dbReference>
<dbReference type="Pfam" id="PF21099">
    <property type="entry name" value="POLQ_helical"/>
    <property type="match status" value="1"/>
</dbReference>
<accession>A0A8H7NAC1</accession>
<dbReference type="Proteomes" id="UP000616885">
    <property type="component" value="Unassembled WGS sequence"/>
</dbReference>
<dbReference type="InterPro" id="IPR002298">
    <property type="entry name" value="DNA_polymerase_A"/>
</dbReference>
<dbReference type="GO" id="GO:0006261">
    <property type="term" value="P:DNA-templated DNA replication"/>
    <property type="evidence" value="ECO:0007669"/>
    <property type="project" value="InterPro"/>
</dbReference>
<dbReference type="GO" id="GO:0006302">
    <property type="term" value="P:double-strand break repair"/>
    <property type="evidence" value="ECO:0007669"/>
    <property type="project" value="TreeGrafter"/>
</dbReference>
<proteinExistence type="predicted"/>
<dbReference type="EMBL" id="JADCTT010000005">
    <property type="protein sequence ID" value="KAF9751963.1"/>
    <property type="molecule type" value="Genomic_DNA"/>
</dbReference>
<gene>
    <name evidence="3" type="ORF">IM811_013757</name>
</gene>
<organism evidence="3 4">
    <name type="scientific">Bionectria ochroleuca</name>
    <name type="common">Gliocladium roseum</name>
    <dbReference type="NCBI Taxonomy" id="29856"/>
    <lineage>
        <taxon>Eukaryota</taxon>
        <taxon>Fungi</taxon>
        <taxon>Dikarya</taxon>
        <taxon>Ascomycota</taxon>
        <taxon>Pezizomycotina</taxon>
        <taxon>Sordariomycetes</taxon>
        <taxon>Hypocreomycetidae</taxon>
        <taxon>Hypocreales</taxon>
        <taxon>Bionectriaceae</taxon>
        <taxon>Clonostachys</taxon>
    </lineage>
</organism>
<dbReference type="PANTHER" id="PTHR10133">
    <property type="entry name" value="DNA POLYMERASE I"/>
    <property type="match status" value="1"/>
</dbReference>
<evidence type="ECO:0000259" key="1">
    <source>
        <dbReference type="Pfam" id="PF21099"/>
    </source>
</evidence>
<reference evidence="3" key="1">
    <citation type="submission" date="2020-10" db="EMBL/GenBank/DDBJ databases">
        <title>High-Quality Genome Resource of Clonostachys rosea strain S41 by Oxford Nanopore Long-Read Sequencing.</title>
        <authorList>
            <person name="Wang H."/>
        </authorList>
    </citation>
    <scope>NUCLEOTIDE SEQUENCE</scope>
    <source>
        <strain evidence="3">S41</strain>
    </source>
</reference>
<comment type="caution">
    <text evidence="3">The sequence shown here is derived from an EMBL/GenBank/DDBJ whole genome shotgun (WGS) entry which is preliminary data.</text>
</comment>
<dbReference type="SUPFAM" id="SSF158702">
    <property type="entry name" value="Sec63 N-terminal domain-like"/>
    <property type="match status" value="1"/>
</dbReference>
<dbReference type="InterPro" id="IPR057220">
    <property type="entry name" value="DUF7898"/>
</dbReference>
<name>A0A8H7NAC1_BIOOC</name>
<evidence type="ECO:0000259" key="2">
    <source>
        <dbReference type="Pfam" id="PF25453"/>
    </source>
</evidence>
<dbReference type="PANTHER" id="PTHR10133:SF62">
    <property type="entry name" value="DNA POLYMERASE THETA"/>
    <property type="match status" value="1"/>
</dbReference>
<feature type="domain" description="POLQ-like helical" evidence="1">
    <location>
        <begin position="1"/>
        <end position="143"/>
    </location>
</feature>
<dbReference type="GO" id="GO:0003887">
    <property type="term" value="F:DNA-directed DNA polymerase activity"/>
    <property type="evidence" value="ECO:0007669"/>
    <property type="project" value="InterPro"/>
</dbReference>
<dbReference type="AlphaFoldDB" id="A0A8H7NAC1"/>
<sequence length="241" mass="27106">MDGDMHILYTFTPVQDFAATVNWQVFRDEMGSLDDSGFRVLRILGIQPATIIRLAQGATMKETTPEEKKQAKIYRRFYFALQLRDLCNEVPVHVVAQKYEVPRGTVQNLSQTCQGFAAGMIKFCEQMGWGILAATLDHFSDRLMAGARADLLELAKIPFVKSRTARVFWESGFRTVGAIANADPSELVPVLLQAQPHKLRQKGKDNNKYEEKLLAKAEVISNAANRLWQAQAQAEIDFGLE</sequence>
<feature type="domain" description="DUF7898" evidence="2">
    <location>
        <begin position="149"/>
        <end position="228"/>
    </location>
</feature>
<dbReference type="Gene3D" id="1.10.3380.20">
    <property type="match status" value="1"/>
</dbReference>